<dbReference type="Gene3D" id="3.40.50.2300">
    <property type="match status" value="1"/>
</dbReference>
<dbReference type="PROSITE" id="PS50110">
    <property type="entry name" value="RESPONSE_REGULATORY"/>
    <property type="match status" value="1"/>
</dbReference>
<dbReference type="EMBL" id="JADBFD010000010">
    <property type="protein sequence ID" value="MBE2888055.1"/>
    <property type="molecule type" value="Genomic_DNA"/>
</dbReference>
<evidence type="ECO:0000259" key="4">
    <source>
        <dbReference type="PROSITE" id="PS50110"/>
    </source>
</evidence>
<evidence type="ECO:0000256" key="1">
    <source>
        <dbReference type="ARBA" id="ARBA00022553"/>
    </source>
</evidence>
<dbReference type="Pfam" id="PF00072">
    <property type="entry name" value="Response_reg"/>
    <property type="match status" value="1"/>
</dbReference>
<dbReference type="RefSeq" id="WP_010943331.1">
    <property type="nucleotide sequence ID" value="NZ_JADBFD010000010.1"/>
</dbReference>
<dbReference type="PANTHER" id="PTHR44591">
    <property type="entry name" value="STRESS RESPONSE REGULATOR PROTEIN 1"/>
    <property type="match status" value="1"/>
</dbReference>
<proteinExistence type="predicted"/>
<protein>
    <submittedName>
        <fullName evidence="5">Response regulator</fullName>
    </submittedName>
</protein>
<dbReference type="InterPro" id="IPR050595">
    <property type="entry name" value="Bact_response_regulator"/>
</dbReference>
<keyword evidence="2" id="KW-0902">Two-component regulatory system</keyword>
<dbReference type="InterPro" id="IPR011006">
    <property type="entry name" value="CheY-like_superfamily"/>
</dbReference>
<dbReference type="PANTHER" id="PTHR44591:SF14">
    <property type="entry name" value="PROTEIN PILG"/>
    <property type="match status" value="1"/>
</dbReference>
<evidence type="ECO:0000313" key="6">
    <source>
        <dbReference type="Proteomes" id="UP000618926"/>
    </source>
</evidence>
<evidence type="ECO:0000256" key="2">
    <source>
        <dbReference type="ARBA" id="ARBA00023012"/>
    </source>
</evidence>
<dbReference type="Proteomes" id="UP000618926">
    <property type="component" value="Unassembled WGS sequence"/>
</dbReference>
<feature type="domain" description="Response regulatory" evidence="4">
    <location>
        <begin position="5"/>
        <end position="119"/>
    </location>
</feature>
<dbReference type="SMART" id="SM00448">
    <property type="entry name" value="REC"/>
    <property type="match status" value="1"/>
</dbReference>
<organism evidence="5 6">
    <name type="scientific">Geobacter anodireducens</name>
    <dbReference type="NCBI Taxonomy" id="1340425"/>
    <lineage>
        <taxon>Bacteria</taxon>
        <taxon>Pseudomonadati</taxon>
        <taxon>Thermodesulfobacteriota</taxon>
        <taxon>Desulfuromonadia</taxon>
        <taxon>Geobacterales</taxon>
        <taxon>Geobacteraceae</taxon>
        <taxon>Geobacter</taxon>
    </lineage>
</organism>
<dbReference type="CDD" id="cd00156">
    <property type="entry name" value="REC"/>
    <property type="match status" value="1"/>
</dbReference>
<evidence type="ECO:0000256" key="3">
    <source>
        <dbReference type="PROSITE-ProRule" id="PRU00169"/>
    </source>
</evidence>
<dbReference type="InterPro" id="IPR001789">
    <property type="entry name" value="Sig_transdc_resp-reg_receiver"/>
</dbReference>
<sequence>MGRINVLIVDDDVNFLYVLGLLLESKDLEVTSASRGAEAVDIVRKTTFDMVITDFSMPGMNGLELAAAVKELHPDLPVMMVTCEVTSDLIEMATDVGICRVLDKPVNVGRLLADIRHFSRRKGRHTPA</sequence>
<keyword evidence="1 3" id="KW-0597">Phosphoprotein</keyword>
<feature type="modified residue" description="4-aspartylphosphate" evidence="3">
    <location>
        <position position="54"/>
    </location>
</feature>
<name>A0ABR9NUV7_9BACT</name>
<comment type="caution">
    <text evidence="5">The sequence shown here is derived from an EMBL/GenBank/DDBJ whole genome shotgun (WGS) entry which is preliminary data.</text>
</comment>
<reference evidence="5 6" key="1">
    <citation type="submission" date="2020-10" db="EMBL/GenBank/DDBJ databases">
        <title>Investigation of anaerobic biodegradation of phenanthrene by a sulfate-dependent Geobacter anodireducens strain PheS2.</title>
        <authorList>
            <person name="Zhang Z."/>
        </authorList>
    </citation>
    <scope>NUCLEOTIDE SEQUENCE [LARGE SCALE GENOMIC DNA]</scope>
    <source>
        <strain evidence="5 6">PheS2</strain>
    </source>
</reference>
<accession>A0ABR9NUV7</accession>
<keyword evidence="6" id="KW-1185">Reference proteome</keyword>
<dbReference type="SUPFAM" id="SSF52172">
    <property type="entry name" value="CheY-like"/>
    <property type="match status" value="1"/>
</dbReference>
<gene>
    <name evidence="5" type="ORF">IIE05_08740</name>
</gene>
<evidence type="ECO:0000313" key="5">
    <source>
        <dbReference type="EMBL" id="MBE2888055.1"/>
    </source>
</evidence>